<proteinExistence type="predicted"/>
<feature type="region of interest" description="Disordered" evidence="1">
    <location>
        <begin position="108"/>
        <end position="128"/>
    </location>
</feature>
<feature type="compositionally biased region" description="Basic residues" evidence="1">
    <location>
        <begin position="492"/>
        <end position="508"/>
    </location>
</feature>
<feature type="region of interest" description="Disordered" evidence="1">
    <location>
        <begin position="534"/>
        <end position="568"/>
    </location>
</feature>
<reference evidence="2 3" key="1">
    <citation type="submission" date="2009-11" db="EMBL/GenBank/DDBJ databases">
        <title>Annotation of Allomyces macrogynus ATCC 38327.</title>
        <authorList>
            <consortium name="The Broad Institute Genome Sequencing Platform"/>
            <person name="Russ C."/>
            <person name="Cuomo C."/>
            <person name="Burger G."/>
            <person name="Gray M.W."/>
            <person name="Holland P.W.H."/>
            <person name="King N."/>
            <person name="Lang F.B.F."/>
            <person name="Roger A.J."/>
            <person name="Ruiz-Trillo I."/>
            <person name="Young S.K."/>
            <person name="Zeng Q."/>
            <person name="Gargeya S."/>
            <person name="Fitzgerald M."/>
            <person name="Haas B."/>
            <person name="Abouelleil A."/>
            <person name="Alvarado L."/>
            <person name="Arachchi H.M."/>
            <person name="Berlin A."/>
            <person name="Chapman S.B."/>
            <person name="Gearin G."/>
            <person name="Goldberg J."/>
            <person name="Griggs A."/>
            <person name="Gujja S."/>
            <person name="Hansen M."/>
            <person name="Heiman D."/>
            <person name="Howarth C."/>
            <person name="Larimer J."/>
            <person name="Lui A."/>
            <person name="MacDonald P.J.P."/>
            <person name="McCowen C."/>
            <person name="Montmayeur A."/>
            <person name="Murphy C."/>
            <person name="Neiman D."/>
            <person name="Pearson M."/>
            <person name="Priest M."/>
            <person name="Roberts A."/>
            <person name="Saif S."/>
            <person name="Shea T."/>
            <person name="Sisk P."/>
            <person name="Stolte C."/>
            <person name="Sykes S."/>
            <person name="Wortman J."/>
            <person name="Nusbaum C."/>
            <person name="Birren B."/>
        </authorList>
    </citation>
    <scope>NUCLEOTIDE SEQUENCE [LARGE SCALE GENOMIC DNA]</scope>
    <source>
        <strain evidence="2 3">ATCC 38327</strain>
    </source>
</reference>
<dbReference type="AlphaFoldDB" id="A0A0L0SAP7"/>
<feature type="region of interest" description="Disordered" evidence="1">
    <location>
        <begin position="606"/>
        <end position="640"/>
    </location>
</feature>
<dbReference type="InterPro" id="IPR011989">
    <property type="entry name" value="ARM-like"/>
</dbReference>
<keyword evidence="3" id="KW-1185">Reference proteome</keyword>
<sequence length="640" mass="70307">MSTPTATLCLTPISTRPRGVTPAQQRALAELDAHMWSVPPPNSRFETLTRPTPRAYRAPTSFTKSACALIEKILDLGTVRMDSKVADFLDTDGVLPLFVNYLTRIPSSDDAEDDPEVAERGATQKTDRNADLVPTMRSYHVMEMLSATHPVNAQFADRHLAEIVTLLLDALAPNSDANLYHFAKVLETLVKRWPVRVIDRLVYTTRADPPLLRLIPHLGHPAVSAVLLTCLLHAAPENPRERAMRFSHLDDTGFLDALVQNLDSPNELLACMTVDFLRQLVEEGMRCDNCNDLFRALTTRPTILDHLLDLIEHGKPYQRRAVVAFLHALVVKMIPKPPTTMSSSFGQGDSSLTILAASIAHSLVPALSILTDYVTRCPALSSSQHLTALELLLLVMNAATTQDLERHVSAAFWHHLADTALVTCPTAVILAVYYRLIHGLLGRGSVALVRAALIKPKVMLRLIGYYVSALRASSRSRTRPGRPDPAPTNRPARVRAAHHQPRPAHRSLTRAAVVPRTSVGRARVVRCLRADPAPRYRLPSRPAPAGQTLGRPTRSASGPARRAGSRQDRVCRPRVFLLTAGHGRAHARPALGRRLGVEIRDLLGVPGGRGPRERDADGHADGQVAVLAATDRRRRARPDD</sequence>
<evidence type="ECO:0000313" key="3">
    <source>
        <dbReference type="Proteomes" id="UP000054350"/>
    </source>
</evidence>
<gene>
    <name evidence="2" type="ORF">AMAG_03829</name>
</gene>
<evidence type="ECO:0000256" key="1">
    <source>
        <dbReference type="SAM" id="MobiDB-lite"/>
    </source>
</evidence>
<feature type="compositionally biased region" description="Basic and acidic residues" evidence="1">
    <location>
        <begin position="610"/>
        <end position="620"/>
    </location>
</feature>
<accession>A0A0L0SAP7</accession>
<dbReference type="InterPro" id="IPR016024">
    <property type="entry name" value="ARM-type_fold"/>
</dbReference>
<dbReference type="OrthoDB" id="1923159at2759"/>
<dbReference type="eggNOG" id="ENOG502QTHY">
    <property type="taxonomic scope" value="Eukaryota"/>
</dbReference>
<dbReference type="STRING" id="578462.A0A0L0SAP7"/>
<dbReference type="VEuPathDB" id="FungiDB:AMAG_03829"/>
<dbReference type="SUPFAM" id="SSF48371">
    <property type="entry name" value="ARM repeat"/>
    <property type="match status" value="1"/>
</dbReference>
<reference evidence="3" key="2">
    <citation type="submission" date="2009-11" db="EMBL/GenBank/DDBJ databases">
        <title>The Genome Sequence of Allomyces macrogynus strain ATCC 38327.</title>
        <authorList>
            <consortium name="The Broad Institute Genome Sequencing Platform"/>
            <person name="Russ C."/>
            <person name="Cuomo C."/>
            <person name="Shea T."/>
            <person name="Young S.K."/>
            <person name="Zeng Q."/>
            <person name="Koehrsen M."/>
            <person name="Haas B."/>
            <person name="Borodovsky M."/>
            <person name="Guigo R."/>
            <person name="Alvarado L."/>
            <person name="Berlin A."/>
            <person name="Borenstein D."/>
            <person name="Chen Z."/>
            <person name="Engels R."/>
            <person name="Freedman E."/>
            <person name="Gellesch M."/>
            <person name="Goldberg J."/>
            <person name="Griggs A."/>
            <person name="Gujja S."/>
            <person name="Heiman D."/>
            <person name="Hepburn T."/>
            <person name="Howarth C."/>
            <person name="Jen D."/>
            <person name="Larson L."/>
            <person name="Lewis B."/>
            <person name="Mehta T."/>
            <person name="Park D."/>
            <person name="Pearson M."/>
            <person name="Roberts A."/>
            <person name="Saif S."/>
            <person name="Shenoy N."/>
            <person name="Sisk P."/>
            <person name="Stolte C."/>
            <person name="Sykes S."/>
            <person name="Walk T."/>
            <person name="White J."/>
            <person name="Yandava C."/>
            <person name="Burger G."/>
            <person name="Gray M.W."/>
            <person name="Holland P.W.H."/>
            <person name="King N."/>
            <person name="Lang F.B.F."/>
            <person name="Roger A.J."/>
            <person name="Ruiz-Trillo I."/>
            <person name="Lander E."/>
            <person name="Nusbaum C."/>
        </authorList>
    </citation>
    <scope>NUCLEOTIDE SEQUENCE [LARGE SCALE GENOMIC DNA]</scope>
    <source>
        <strain evidence="3">ATCC 38327</strain>
    </source>
</reference>
<organism evidence="2 3">
    <name type="scientific">Allomyces macrogynus (strain ATCC 38327)</name>
    <name type="common">Allomyces javanicus var. macrogynus</name>
    <dbReference type="NCBI Taxonomy" id="578462"/>
    <lineage>
        <taxon>Eukaryota</taxon>
        <taxon>Fungi</taxon>
        <taxon>Fungi incertae sedis</taxon>
        <taxon>Blastocladiomycota</taxon>
        <taxon>Blastocladiomycetes</taxon>
        <taxon>Blastocladiales</taxon>
        <taxon>Blastocladiaceae</taxon>
        <taxon>Allomyces</taxon>
    </lineage>
</organism>
<protein>
    <submittedName>
        <fullName evidence="2">Uncharacterized protein</fullName>
    </submittedName>
</protein>
<feature type="region of interest" description="Disordered" evidence="1">
    <location>
        <begin position="474"/>
        <end position="513"/>
    </location>
</feature>
<dbReference type="Gene3D" id="1.25.10.10">
    <property type="entry name" value="Leucine-rich Repeat Variant"/>
    <property type="match status" value="1"/>
</dbReference>
<dbReference type="EMBL" id="GG745334">
    <property type="protein sequence ID" value="KNE59566.1"/>
    <property type="molecule type" value="Genomic_DNA"/>
</dbReference>
<name>A0A0L0SAP7_ALLM3</name>
<evidence type="ECO:0000313" key="2">
    <source>
        <dbReference type="EMBL" id="KNE59566.1"/>
    </source>
</evidence>
<dbReference type="Proteomes" id="UP000054350">
    <property type="component" value="Unassembled WGS sequence"/>
</dbReference>